<dbReference type="Pfam" id="PF05915">
    <property type="entry name" value="TMEM_230_134"/>
    <property type="match status" value="1"/>
</dbReference>
<comment type="similarity">
    <text evidence="2">Belongs to the PPR family. PCMP-H subfamily.</text>
</comment>
<dbReference type="FunFam" id="1.25.40.10:FF:000184">
    <property type="entry name" value="Pentatricopeptide repeat-containing protein, chloroplastic"/>
    <property type="match status" value="1"/>
</dbReference>
<reference evidence="11" key="2">
    <citation type="submission" date="2019-01" db="UniProtKB">
        <authorList>
            <consortium name="EnsemblPlants"/>
        </authorList>
    </citation>
    <scope>IDENTIFICATION</scope>
    <source>
        <strain evidence="11">cv. Heinz 1706</strain>
    </source>
</reference>
<accession>A0A3Q7HG36</accession>
<dbReference type="Pfam" id="PF01535">
    <property type="entry name" value="PPR"/>
    <property type="match status" value="3"/>
</dbReference>
<keyword evidence="7 9" id="KW-0472">Membrane</keyword>
<dbReference type="InterPro" id="IPR032867">
    <property type="entry name" value="DYW_dom"/>
</dbReference>
<evidence type="ECO:0000256" key="1">
    <source>
        <dbReference type="ARBA" id="ARBA00004141"/>
    </source>
</evidence>
<dbReference type="GO" id="GO:0009451">
    <property type="term" value="P:RNA modification"/>
    <property type="evidence" value="ECO:0007669"/>
    <property type="project" value="InterPro"/>
</dbReference>
<dbReference type="SUPFAM" id="SSF48452">
    <property type="entry name" value="TPR-like"/>
    <property type="match status" value="1"/>
</dbReference>
<dbReference type="PANTHER" id="PTHR47926">
    <property type="entry name" value="PENTATRICOPEPTIDE REPEAT-CONTAINING PROTEIN"/>
    <property type="match status" value="1"/>
</dbReference>
<sequence length="720" mass="80988">MASRRNINYSRLAVDDDDDYYGYSGKRADPRFDYSPKSLDRIPWKSIALALFLLFLGCLLLLLSYFILSGHMEGESSQAYGLLGLGILTFLPANIEAKAMLHSVCLASPLHSPKLKDSINGTSEIPTTTLHHFTSPFELKQAVAFLIKTNKPLSLLPLSRVASICALTPDFPFAQQIFSSVDQQEVAIWNSCLRNLAEGSSLIDAIFLFQQMRSYNVSLDCFTCSFVLKACVGLRDLLRGRIVHGYIEKLGFQSNLVLLNALLHLYATCGATDDAILLFDKMPQRDVVSWNIMITQLSKKGDVDGAFDLFGKMPERNLRSWTAMITGFVHCVKAKEAIRLFVEMEETGLRANEVTVVAVLAACADLGALDLGRRIHEYSNKSGFRRNVHICNTLIDMYIKCGCLEAAKAVFDEMKEPTIVSWSAMIQGLAIHGHGDEALELFNEMIKMGMKPNEVTFLGILHACSHMGLINKGREFFTSMSRDYNISPQIEHYGCMVDLLSRAGLLEDAYELITSMPIKPNAVVWGSFLGGCRTQKDVKMAEEAIRQLGVLDPLNDGYYIIMSNIYAEAKRWEDAAMVRKLMKDRGVKKTPGWSSITIAGTTHEFVAGDDNHPQAEQIFKRWDELLEQMKSKGYVPNTSVVLLDIEENEKEKYVYRHSEKLALVYGLMNIKPGETIRIMKNLRVCEDCHEAFKVISEIVKREIVVRDRNRFHCFKDGFCS</sequence>
<dbReference type="EnsemblPlants" id="Solyc07g065730.2.1">
    <property type="protein sequence ID" value="Solyc07g065730.2.1"/>
    <property type="gene ID" value="Solyc07g065730.2"/>
</dbReference>
<protein>
    <recommendedName>
        <fullName evidence="10">DYW domain-containing protein</fullName>
    </recommendedName>
</protein>
<feature type="repeat" description="PPR" evidence="8">
    <location>
        <begin position="418"/>
        <end position="452"/>
    </location>
</feature>
<evidence type="ECO:0000313" key="11">
    <source>
        <dbReference type="EnsemblPlants" id="Solyc07g065730.2.1"/>
    </source>
</evidence>
<reference evidence="11" key="1">
    <citation type="journal article" date="2012" name="Nature">
        <title>The tomato genome sequence provides insights into fleshy fruit evolution.</title>
        <authorList>
            <consortium name="Tomato Genome Consortium"/>
        </authorList>
    </citation>
    <scope>NUCLEOTIDE SEQUENCE [LARGE SCALE GENOMIC DNA]</scope>
    <source>
        <strain evidence="11">cv. Heinz 1706</strain>
    </source>
</reference>
<keyword evidence="5" id="KW-0677">Repeat</keyword>
<evidence type="ECO:0000256" key="5">
    <source>
        <dbReference type="ARBA" id="ARBA00022737"/>
    </source>
</evidence>
<dbReference type="InterPro" id="IPR011990">
    <property type="entry name" value="TPR-like_helical_dom_sf"/>
</dbReference>
<dbReference type="InterPro" id="IPR046848">
    <property type="entry name" value="E_motif"/>
</dbReference>
<dbReference type="NCBIfam" id="TIGR00756">
    <property type="entry name" value="PPR"/>
    <property type="match status" value="3"/>
</dbReference>
<dbReference type="Proteomes" id="UP000004994">
    <property type="component" value="Chromosome 7"/>
</dbReference>
<dbReference type="OMA" id="TFTCSFV"/>
<dbReference type="InterPro" id="IPR008590">
    <property type="entry name" value="TMEM_230/134"/>
</dbReference>
<keyword evidence="4 9" id="KW-0812">Transmembrane</keyword>
<feature type="repeat" description="PPR" evidence="8">
    <location>
        <begin position="387"/>
        <end position="417"/>
    </location>
</feature>
<name>A0A3Q7HG36_SOLLC</name>
<dbReference type="Gene3D" id="1.25.40.10">
    <property type="entry name" value="Tetratricopeptide repeat domain"/>
    <property type="match status" value="4"/>
</dbReference>
<organism evidence="11">
    <name type="scientific">Solanum lycopersicum</name>
    <name type="common">Tomato</name>
    <name type="synonym">Lycopersicon esculentum</name>
    <dbReference type="NCBI Taxonomy" id="4081"/>
    <lineage>
        <taxon>Eukaryota</taxon>
        <taxon>Viridiplantae</taxon>
        <taxon>Streptophyta</taxon>
        <taxon>Embryophyta</taxon>
        <taxon>Tracheophyta</taxon>
        <taxon>Spermatophyta</taxon>
        <taxon>Magnoliopsida</taxon>
        <taxon>eudicotyledons</taxon>
        <taxon>Gunneridae</taxon>
        <taxon>Pentapetalae</taxon>
        <taxon>asterids</taxon>
        <taxon>lamiids</taxon>
        <taxon>Solanales</taxon>
        <taxon>Solanaceae</taxon>
        <taxon>Solanoideae</taxon>
        <taxon>Solaneae</taxon>
        <taxon>Solanum</taxon>
        <taxon>Solanum subgen. Lycopersicon</taxon>
    </lineage>
</organism>
<evidence type="ECO:0000256" key="9">
    <source>
        <dbReference type="SAM" id="Phobius"/>
    </source>
</evidence>
<evidence type="ECO:0000256" key="2">
    <source>
        <dbReference type="ARBA" id="ARBA00006643"/>
    </source>
</evidence>
<dbReference type="Pfam" id="PF13041">
    <property type="entry name" value="PPR_2"/>
    <property type="match status" value="2"/>
</dbReference>
<dbReference type="InParanoid" id="A0A3Q7HG36"/>
<evidence type="ECO:0000313" key="12">
    <source>
        <dbReference type="Proteomes" id="UP000004994"/>
    </source>
</evidence>
<evidence type="ECO:0000256" key="4">
    <source>
        <dbReference type="ARBA" id="ARBA00022692"/>
    </source>
</evidence>
<dbReference type="Pfam" id="PF20431">
    <property type="entry name" value="E_motif"/>
    <property type="match status" value="1"/>
</dbReference>
<evidence type="ECO:0000256" key="6">
    <source>
        <dbReference type="ARBA" id="ARBA00022989"/>
    </source>
</evidence>
<keyword evidence="6 9" id="KW-1133">Transmembrane helix</keyword>
<dbReference type="Gramene" id="Solyc07g065730.2.1">
    <property type="protein sequence ID" value="Solyc07g065730.2.1"/>
    <property type="gene ID" value="Solyc07g065730.2"/>
</dbReference>
<evidence type="ECO:0000259" key="10">
    <source>
        <dbReference type="Pfam" id="PF14432"/>
    </source>
</evidence>
<feature type="transmembrane region" description="Helical" evidence="9">
    <location>
        <begin position="47"/>
        <end position="68"/>
    </location>
</feature>
<comment type="similarity">
    <text evidence="3">Belongs to the TMEM134/TMEM230 family.</text>
</comment>
<keyword evidence="12" id="KW-1185">Reference proteome</keyword>
<evidence type="ECO:0000256" key="7">
    <source>
        <dbReference type="ARBA" id="ARBA00023136"/>
    </source>
</evidence>
<dbReference type="AlphaFoldDB" id="A0A3Q7HG36"/>
<dbReference type="PaxDb" id="4081-Solyc07g065730.1.1"/>
<feature type="domain" description="DYW" evidence="10">
    <location>
        <begin position="633"/>
        <end position="720"/>
    </location>
</feature>
<dbReference type="InterPro" id="IPR046960">
    <property type="entry name" value="PPR_At4g14850-like_plant"/>
</dbReference>
<evidence type="ECO:0000256" key="8">
    <source>
        <dbReference type="PROSITE-ProRule" id="PRU00708"/>
    </source>
</evidence>
<dbReference type="InterPro" id="IPR002885">
    <property type="entry name" value="PPR_rpt"/>
</dbReference>
<evidence type="ECO:0000256" key="3">
    <source>
        <dbReference type="ARBA" id="ARBA00007743"/>
    </source>
</evidence>
<dbReference type="GO" id="GO:0008270">
    <property type="term" value="F:zinc ion binding"/>
    <property type="evidence" value="ECO:0007669"/>
    <property type="project" value="InterPro"/>
</dbReference>
<feature type="repeat" description="PPR" evidence="8">
    <location>
        <begin position="286"/>
        <end position="320"/>
    </location>
</feature>
<proteinExistence type="inferred from homology"/>
<dbReference type="GO" id="GO:0016020">
    <property type="term" value="C:membrane"/>
    <property type="evidence" value="ECO:0007669"/>
    <property type="project" value="UniProtKB-SubCell"/>
</dbReference>
<dbReference type="PROSITE" id="PS51375">
    <property type="entry name" value="PPR"/>
    <property type="match status" value="3"/>
</dbReference>
<dbReference type="PANTHER" id="PTHR47926:SF458">
    <property type="entry name" value="PENTATRICOPEPTIDE REPEAT-CONTAINING PROTEIN"/>
    <property type="match status" value="1"/>
</dbReference>
<dbReference type="Pfam" id="PF14432">
    <property type="entry name" value="DYW_deaminase"/>
    <property type="match status" value="1"/>
</dbReference>
<dbReference type="FunFam" id="1.25.40.10:FF:000348">
    <property type="entry name" value="Pentatricopeptide repeat-containing protein chloroplastic"/>
    <property type="match status" value="1"/>
</dbReference>
<dbReference type="GO" id="GO:0003723">
    <property type="term" value="F:RNA binding"/>
    <property type="evidence" value="ECO:0007669"/>
    <property type="project" value="InterPro"/>
</dbReference>
<comment type="subcellular location">
    <subcellularLocation>
        <location evidence="1">Membrane</location>
        <topology evidence="1">Multi-pass membrane protein</topology>
    </subcellularLocation>
</comment>